<dbReference type="GO" id="GO:0009451">
    <property type="term" value="P:RNA modification"/>
    <property type="evidence" value="ECO:0007669"/>
    <property type="project" value="InterPro"/>
</dbReference>
<dbReference type="Pfam" id="PF20431">
    <property type="entry name" value="E_motif"/>
    <property type="match status" value="1"/>
</dbReference>
<feature type="repeat" description="PPR" evidence="2">
    <location>
        <begin position="95"/>
        <end position="129"/>
    </location>
</feature>
<name>A0A540K9P8_MALBA</name>
<evidence type="ECO:0000313" key="3">
    <source>
        <dbReference type="EMBL" id="TQD70919.1"/>
    </source>
</evidence>
<keyword evidence="1" id="KW-0677">Repeat</keyword>
<dbReference type="FunFam" id="1.25.40.10:FF:000344">
    <property type="entry name" value="Pentatricopeptide repeat-containing protein"/>
    <property type="match status" value="1"/>
</dbReference>
<proteinExistence type="predicted"/>
<dbReference type="Pfam" id="PF13041">
    <property type="entry name" value="PPR_2"/>
    <property type="match status" value="3"/>
</dbReference>
<feature type="repeat" description="PPR" evidence="2">
    <location>
        <begin position="196"/>
        <end position="230"/>
    </location>
</feature>
<dbReference type="Proteomes" id="UP000315295">
    <property type="component" value="Unassembled WGS sequence"/>
</dbReference>
<feature type="repeat" description="PPR" evidence="2">
    <location>
        <begin position="700"/>
        <end position="734"/>
    </location>
</feature>
<evidence type="ECO:0000256" key="2">
    <source>
        <dbReference type="PROSITE-ProRule" id="PRU00708"/>
    </source>
</evidence>
<feature type="repeat" description="PPR" evidence="2">
    <location>
        <begin position="264"/>
        <end position="294"/>
    </location>
</feature>
<comment type="caution">
    <text evidence="3">The sequence shown here is derived from an EMBL/GenBank/DDBJ whole genome shotgun (WGS) entry which is preliminary data.</text>
</comment>
<evidence type="ECO:0000313" key="4">
    <source>
        <dbReference type="Proteomes" id="UP000315295"/>
    </source>
</evidence>
<dbReference type="AlphaFoldDB" id="A0A540K9P8"/>
<dbReference type="PANTHER" id="PTHR47926:SF452">
    <property type="entry name" value="PENTATRICOPEPTIDE REPEAT-CONTAINING PROTEIN"/>
    <property type="match status" value="1"/>
</dbReference>
<protein>
    <recommendedName>
        <fullName evidence="5">Pentacotripeptide-repeat region of PRORP domain-containing protein</fullName>
    </recommendedName>
</protein>
<dbReference type="InterPro" id="IPR002885">
    <property type="entry name" value="PPR_rpt"/>
</dbReference>
<accession>A0A540K9P8</accession>
<evidence type="ECO:0000256" key="1">
    <source>
        <dbReference type="ARBA" id="ARBA00022737"/>
    </source>
</evidence>
<feature type="repeat" description="PPR" evidence="2">
    <location>
        <begin position="497"/>
        <end position="531"/>
    </location>
</feature>
<dbReference type="NCBIfam" id="TIGR00756">
    <property type="entry name" value="PPR"/>
    <property type="match status" value="8"/>
</dbReference>
<sequence>MIVKHGVRTRPYHALAPAASEIPSLPSTTNKNYRQHHSLLSQCESLKSLLQIHAHLIVSGFQQDHSTLTNLINSYSSFKKCGSALSVFCSAQNPSVILWNSMIRAYTRANKYTEARKMYNSMVEQGVEPDKYTFNFVLKACTAALDFEDGVLVHREVARKRLDSDVFIGTSLIDMYCKMGDLESAREVFDRLPKRDVVACNALIAGLSQSEDPCEALGFFRKMQTWGLRPNLVSLVNLVPAVSRLADIDSCRCIHGYLFRRDFSSVVSNGLIDMYSKCGDLDAAHQVFDMMQGRDDVSWGTMMAGYASNGCFVEVLELFEWMKGENTKMNKVSIISALLAATEMRDLEKGNVIHFCASEQELDADVSVATSIMTMYAKCGEIEKAKQIFEGLGKGDLVSWAALLSACVQSGYPEAALSLFRDEQNEILKPGGITLISVLLACAELSYLKLGMSIHCYALKANIASDISFGTALVSMYAKCGFFTSALTLFNRMPCKDVVTWNALIYAYTQLGDACHAIDMFCELWSSGIMPDAGTMMGIISACSILTDLDQGTCIHGQIIKNGCEHDVAVKNALIGMYCKCGNIHSAQRLFNRTRFMKDVVSWNVMISGYVQAGYAREAITAFHQMKLENFQPNLVTFVSILPAVAYLAALREGMAFHSCIIQMGFLSNTLVGNSLINMYAKCGQLNYSEKCFIEMEHKDKVSWNAMLAAYAVHGQGVDAVALFSLMQESSVQVDSVSFISVLSACRHAGLVQEGRSIFQVMHEKHRLEPELEHYACMVDLLGRAGLFNEALNLINTMPMEPDAGVWGALLGACRVHSNVKLGEIALSHLVKLEPRNAANYIVLSDIHAHSARWGDSGKTRSMMSDSGLKRTPGCSWVEVENRVQSFLMENFDRLEELSVLICIAMMQIAKMRNRIKAVSDAICSIILCWYLLVQRSPVNWMRVAQLPSYNIKQSHLQQTTFCYRSCEVFSLPPAVNASDCMETTRLINSSSRL</sequence>
<gene>
    <name evidence="3" type="ORF">C1H46_043554</name>
</gene>
<dbReference type="FunFam" id="1.25.40.10:FF:000280">
    <property type="entry name" value="Pentatricopeptide repeat-containing protein"/>
    <property type="match status" value="1"/>
</dbReference>
<organism evidence="3 4">
    <name type="scientific">Malus baccata</name>
    <name type="common">Siberian crab apple</name>
    <name type="synonym">Pyrus baccata</name>
    <dbReference type="NCBI Taxonomy" id="106549"/>
    <lineage>
        <taxon>Eukaryota</taxon>
        <taxon>Viridiplantae</taxon>
        <taxon>Streptophyta</taxon>
        <taxon>Embryophyta</taxon>
        <taxon>Tracheophyta</taxon>
        <taxon>Spermatophyta</taxon>
        <taxon>Magnoliopsida</taxon>
        <taxon>eudicotyledons</taxon>
        <taxon>Gunneridae</taxon>
        <taxon>Pentapetalae</taxon>
        <taxon>rosids</taxon>
        <taxon>fabids</taxon>
        <taxon>Rosales</taxon>
        <taxon>Rosaceae</taxon>
        <taxon>Amygdaloideae</taxon>
        <taxon>Maleae</taxon>
        <taxon>Malus</taxon>
    </lineage>
</organism>
<feature type="repeat" description="PPR" evidence="2">
    <location>
        <begin position="599"/>
        <end position="633"/>
    </location>
</feature>
<dbReference type="FunFam" id="1.25.40.10:FF:000073">
    <property type="entry name" value="Pentatricopeptide repeat-containing protein chloroplastic"/>
    <property type="match status" value="2"/>
</dbReference>
<dbReference type="STRING" id="106549.A0A540K9P8"/>
<reference evidence="3 4" key="1">
    <citation type="journal article" date="2019" name="G3 (Bethesda)">
        <title>Sequencing of a Wild Apple (Malus baccata) Genome Unravels the Differences Between Cultivated and Wild Apple Species Regarding Disease Resistance and Cold Tolerance.</title>
        <authorList>
            <person name="Chen X."/>
        </authorList>
    </citation>
    <scope>NUCLEOTIDE SEQUENCE [LARGE SCALE GENOMIC DNA]</scope>
    <source>
        <strain evidence="4">cv. Shandingzi</strain>
        <tissue evidence="3">Leaves</tissue>
    </source>
</reference>
<dbReference type="Pfam" id="PF01535">
    <property type="entry name" value="PPR"/>
    <property type="match status" value="11"/>
</dbReference>
<evidence type="ECO:0008006" key="5">
    <source>
        <dbReference type="Google" id="ProtNLM"/>
    </source>
</evidence>
<keyword evidence="4" id="KW-1185">Reference proteome</keyword>
<feature type="repeat" description="PPR" evidence="2">
    <location>
        <begin position="396"/>
        <end position="430"/>
    </location>
</feature>
<dbReference type="PROSITE" id="PS51375">
    <property type="entry name" value="PPR"/>
    <property type="match status" value="9"/>
</dbReference>
<dbReference type="FunFam" id="1.25.40.10:FF:000144">
    <property type="entry name" value="Pentatricopeptide repeat-containing protein, mitochondrial"/>
    <property type="match status" value="1"/>
</dbReference>
<dbReference type="InterPro" id="IPR046848">
    <property type="entry name" value="E_motif"/>
</dbReference>
<dbReference type="PANTHER" id="PTHR47926">
    <property type="entry name" value="PENTATRICOPEPTIDE REPEAT-CONTAINING PROTEIN"/>
    <property type="match status" value="1"/>
</dbReference>
<dbReference type="Gene3D" id="1.25.40.10">
    <property type="entry name" value="Tetratricopeptide repeat domain"/>
    <property type="match status" value="7"/>
</dbReference>
<dbReference type="GO" id="GO:0003723">
    <property type="term" value="F:RNA binding"/>
    <property type="evidence" value="ECO:0007669"/>
    <property type="project" value="InterPro"/>
</dbReference>
<dbReference type="InterPro" id="IPR011990">
    <property type="entry name" value="TPR-like_helical_dom_sf"/>
</dbReference>
<dbReference type="InterPro" id="IPR046960">
    <property type="entry name" value="PPR_At4g14850-like_plant"/>
</dbReference>
<feature type="repeat" description="PPR" evidence="2">
    <location>
        <begin position="165"/>
        <end position="195"/>
    </location>
</feature>
<dbReference type="EMBL" id="VIEB01001654">
    <property type="protein sequence ID" value="TQD70919.1"/>
    <property type="molecule type" value="Genomic_DNA"/>
</dbReference>
<feature type="repeat" description="PPR" evidence="2">
    <location>
        <begin position="295"/>
        <end position="329"/>
    </location>
</feature>